<gene>
    <name evidence="5" type="primary">recX</name>
    <name evidence="9" type="ORF">ENO59_03905</name>
</gene>
<dbReference type="HAMAP" id="MF_01114">
    <property type="entry name" value="RecX"/>
    <property type="match status" value="1"/>
</dbReference>
<keyword evidence="4 5" id="KW-0963">Cytoplasm</keyword>
<dbReference type="GO" id="GO:0006282">
    <property type="term" value="P:regulation of DNA repair"/>
    <property type="evidence" value="ECO:0007669"/>
    <property type="project" value="UniProtKB-UniRule"/>
</dbReference>
<comment type="caution">
    <text evidence="9">The sequence shown here is derived from an EMBL/GenBank/DDBJ whole genome shotgun (WGS) entry which is preliminary data.</text>
</comment>
<organism evidence="9">
    <name type="scientific">Rhodothermus marinus</name>
    <name type="common">Rhodothermus obamensis</name>
    <dbReference type="NCBI Taxonomy" id="29549"/>
    <lineage>
        <taxon>Bacteria</taxon>
        <taxon>Pseudomonadati</taxon>
        <taxon>Rhodothermota</taxon>
        <taxon>Rhodothermia</taxon>
        <taxon>Rhodothermales</taxon>
        <taxon>Rhodothermaceae</taxon>
        <taxon>Rhodothermus</taxon>
    </lineage>
</organism>
<evidence type="ECO:0000259" key="7">
    <source>
        <dbReference type="Pfam" id="PF21981"/>
    </source>
</evidence>
<dbReference type="Pfam" id="PF21981">
    <property type="entry name" value="RecX_HTH3"/>
    <property type="match status" value="1"/>
</dbReference>
<evidence type="ECO:0000256" key="5">
    <source>
        <dbReference type="HAMAP-Rule" id="MF_01114"/>
    </source>
</evidence>
<name>A0A7V2F623_RHOMR</name>
<feature type="domain" description="RecX second three-helical" evidence="6">
    <location>
        <begin position="119"/>
        <end position="160"/>
    </location>
</feature>
<sequence length="220" mass="25578">MKPTQYKPHFQEGLVTRLRPQQKDSERFALFVADRFVMEVHCELLAAFGVQEGQVLSTAAQQALYRAEQERQARDVALHYLKHRPRTAQEITRRLERAGFDASSIQSVVAWLQEHGYLNDEAYAREYARNRLQHRGYGPRRLRAELQKRGISPDIIETALAEALRAVSPIAVARHVGQKHWARLLQSEPDVRKRRRKLLNYLQRRGFTLEVAYAVLRELA</sequence>
<evidence type="ECO:0000259" key="6">
    <source>
        <dbReference type="Pfam" id="PF02631"/>
    </source>
</evidence>
<dbReference type="InterPro" id="IPR053924">
    <property type="entry name" value="RecX_HTH_2nd"/>
</dbReference>
<dbReference type="Gene3D" id="1.10.10.10">
    <property type="entry name" value="Winged helix-like DNA-binding domain superfamily/Winged helix DNA-binding domain"/>
    <property type="match status" value="3"/>
</dbReference>
<dbReference type="InterPro" id="IPR036388">
    <property type="entry name" value="WH-like_DNA-bd_sf"/>
</dbReference>
<evidence type="ECO:0000313" key="9">
    <source>
        <dbReference type="EMBL" id="HER95647.1"/>
    </source>
</evidence>
<accession>A0A7V2F623</accession>
<evidence type="ECO:0000256" key="2">
    <source>
        <dbReference type="ARBA" id="ARBA00009695"/>
    </source>
</evidence>
<dbReference type="EMBL" id="DSGB01000004">
    <property type="protein sequence ID" value="HER95647.1"/>
    <property type="molecule type" value="Genomic_DNA"/>
</dbReference>
<comment type="similarity">
    <text evidence="2 5">Belongs to the RecX family.</text>
</comment>
<dbReference type="InterPro" id="IPR053925">
    <property type="entry name" value="RecX_HTH_3rd"/>
</dbReference>
<evidence type="ECO:0000256" key="1">
    <source>
        <dbReference type="ARBA" id="ARBA00004496"/>
    </source>
</evidence>
<dbReference type="InterPro" id="IPR003783">
    <property type="entry name" value="Regulatory_RecX"/>
</dbReference>
<dbReference type="PANTHER" id="PTHR33602">
    <property type="entry name" value="REGULATORY PROTEIN RECX FAMILY PROTEIN"/>
    <property type="match status" value="1"/>
</dbReference>
<evidence type="ECO:0000256" key="3">
    <source>
        <dbReference type="ARBA" id="ARBA00018111"/>
    </source>
</evidence>
<protein>
    <recommendedName>
        <fullName evidence="3 5">Regulatory protein RecX</fullName>
    </recommendedName>
</protein>
<comment type="subcellular location">
    <subcellularLocation>
        <location evidence="1 5">Cytoplasm</location>
    </subcellularLocation>
</comment>
<feature type="domain" description="RecX first three-helical" evidence="8">
    <location>
        <begin position="73"/>
        <end position="112"/>
    </location>
</feature>
<dbReference type="InterPro" id="IPR053926">
    <property type="entry name" value="RecX_HTH_1st"/>
</dbReference>
<proteinExistence type="inferred from homology"/>
<dbReference type="PANTHER" id="PTHR33602:SF1">
    <property type="entry name" value="REGULATORY PROTEIN RECX FAMILY PROTEIN"/>
    <property type="match status" value="1"/>
</dbReference>
<dbReference type="GO" id="GO:0005737">
    <property type="term" value="C:cytoplasm"/>
    <property type="evidence" value="ECO:0007669"/>
    <property type="project" value="UniProtKB-SubCell"/>
</dbReference>
<reference evidence="9" key="1">
    <citation type="journal article" date="2020" name="mSystems">
        <title>Genome- and Community-Level Interaction Insights into Carbon Utilization and Element Cycling Functions of Hydrothermarchaeota in Hydrothermal Sediment.</title>
        <authorList>
            <person name="Zhou Z."/>
            <person name="Liu Y."/>
            <person name="Xu W."/>
            <person name="Pan J."/>
            <person name="Luo Z.H."/>
            <person name="Li M."/>
        </authorList>
    </citation>
    <scope>NUCLEOTIDE SEQUENCE [LARGE SCALE GENOMIC DNA]</scope>
    <source>
        <strain evidence="9">SpSt-143</strain>
    </source>
</reference>
<evidence type="ECO:0000256" key="4">
    <source>
        <dbReference type="ARBA" id="ARBA00022490"/>
    </source>
</evidence>
<evidence type="ECO:0000259" key="8">
    <source>
        <dbReference type="Pfam" id="PF21982"/>
    </source>
</evidence>
<dbReference type="AlphaFoldDB" id="A0A7V2F623"/>
<feature type="domain" description="RecX third three-helical" evidence="7">
    <location>
        <begin position="171"/>
        <end position="216"/>
    </location>
</feature>
<comment type="function">
    <text evidence="5">Modulates RecA activity.</text>
</comment>
<dbReference type="Pfam" id="PF02631">
    <property type="entry name" value="RecX_HTH2"/>
    <property type="match status" value="1"/>
</dbReference>
<dbReference type="Pfam" id="PF21982">
    <property type="entry name" value="RecX_HTH1"/>
    <property type="match status" value="1"/>
</dbReference>